<proteinExistence type="predicted"/>
<dbReference type="Proteomes" id="UP000251241">
    <property type="component" value="Unassembled WGS sequence"/>
</dbReference>
<organism evidence="1 2">
    <name type="scientific">Sphingobacterium multivorum</name>
    <dbReference type="NCBI Taxonomy" id="28454"/>
    <lineage>
        <taxon>Bacteria</taxon>
        <taxon>Pseudomonadati</taxon>
        <taxon>Bacteroidota</taxon>
        <taxon>Sphingobacteriia</taxon>
        <taxon>Sphingobacteriales</taxon>
        <taxon>Sphingobacteriaceae</taxon>
        <taxon>Sphingobacterium</taxon>
    </lineage>
</organism>
<dbReference type="EMBL" id="UAUU01000008">
    <property type="protein sequence ID" value="SPZ85279.1"/>
    <property type="molecule type" value="Genomic_DNA"/>
</dbReference>
<reference evidence="1 2" key="1">
    <citation type="submission" date="2018-06" db="EMBL/GenBank/DDBJ databases">
        <authorList>
            <consortium name="Pathogen Informatics"/>
            <person name="Doyle S."/>
        </authorList>
    </citation>
    <scope>NUCLEOTIDE SEQUENCE [LARGE SCALE GENOMIC DNA]</scope>
    <source>
        <strain evidence="1 2">NCTC11343</strain>
    </source>
</reference>
<evidence type="ECO:0000313" key="2">
    <source>
        <dbReference type="Proteomes" id="UP000251241"/>
    </source>
</evidence>
<protein>
    <submittedName>
        <fullName evidence="1">Uncharacterized protein</fullName>
    </submittedName>
</protein>
<dbReference type="AlphaFoldDB" id="A0A2X2KT53"/>
<sequence length="74" mass="8707">MIQHGFCDDPLYSQINESVGGETHRAIKLKHLFMMCEQVFFHSKYDLYFRLGSSKVLPDRISPESYPFLNHSIR</sequence>
<name>A0A2X2KT53_SPHMU</name>
<evidence type="ECO:0000313" key="1">
    <source>
        <dbReference type="EMBL" id="SPZ85279.1"/>
    </source>
</evidence>
<accession>A0A2X2KT53</accession>
<gene>
    <name evidence="1" type="ORF">NCTC11343_01839</name>
</gene>